<evidence type="ECO:0000313" key="2">
    <source>
        <dbReference type="Proteomes" id="UP001374535"/>
    </source>
</evidence>
<evidence type="ECO:0000313" key="1">
    <source>
        <dbReference type="EMBL" id="WVZ09534.1"/>
    </source>
</evidence>
<keyword evidence="2" id="KW-1185">Reference proteome</keyword>
<accession>A0AAQ3RVK7</accession>
<dbReference type="EMBL" id="CP144696">
    <property type="protein sequence ID" value="WVZ09534.1"/>
    <property type="molecule type" value="Genomic_DNA"/>
</dbReference>
<organism evidence="1 2">
    <name type="scientific">Vigna mungo</name>
    <name type="common">Black gram</name>
    <name type="synonym">Phaseolus mungo</name>
    <dbReference type="NCBI Taxonomy" id="3915"/>
    <lineage>
        <taxon>Eukaryota</taxon>
        <taxon>Viridiplantae</taxon>
        <taxon>Streptophyta</taxon>
        <taxon>Embryophyta</taxon>
        <taxon>Tracheophyta</taxon>
        <taxon>Spermatophyta</taxon>
        <taxon>Magnoliopsida</taxon>
        <taxon>eudicotyledons</taxon>
        <taxon>Gunneridae</taxon>
        <taxon>Pentapetalae</taxon>
        <taxon>rosids</taxon>
        <taxon>fabids</taxon>
        <taxon>Fabales</taxon>
        <taxon>Fabaceae</taxon>
        <taxon>Papilionoideae</taxon>
        <taxon>50 kb inversion clade</taxon>
        <taxon>NPAAA clade</taxon>
        <taxon>indigoferoid/millettioid clade</taxon>
        <taxon>Phaseoleae</taxon>
        <taxon>Vigna</taxon>
    </lineage>
</organism>
<proteinExistence type="predicted"/>
<name>A0AAQ3RVK7_VIGMU</name>
<dbReference type="Proteomes" id="UP001374535">
    <property type="component" value="Chromosome 5"/>
</dbReference>
<sequence length="114" mass="12303">MMSGHFKSGSCFLQFTTSSSSSIYLSKSEKSTKAKTRNISLVLPNTQTNHIVSEDLILSKRGLVSISVMGAPGRNTLIAKEVSFVSTDMSLELRISKPPNFSLNSTSAEPSENS</sequence>
<reference evidence="1 2" key="1">
    <citation type="journal article" date="2023" name="Life. Sci Alliance">
        <title>Evolutionary insights into 3D genome organization and epigenetic landscape of Vigna mungo.</title>
        <authorList>
            <person name="Junaid A."/>
            <person name="Singh B."/>
            <person name="Bhatia S."/>
        </authorList>
    </citation>
    <scope>NUCLEOTIDE SEQUENCE [LARGE SCALE GENOMIC DNA]</scope>
    <source>
        <strain evidence="1">Urdbean</strain>
    </source>
</reference>
<protein>
    <submittedName>
        <fullName evidence="1">Uncharacterized protein</fullName>
    </submittedName>
</protein>
<gene>
    <name evidence="1" type="ORF">V8G54_014064</name>
</gene>
<dbReference type="AlphaFoldDB" id="A0AAQ3RVK7"/>